<gene>
    <name evidence="1" type="ORF">MRATA1EN22A_LOCUS24695</name>
</gene>
<reference evidence="1" key="1">
    <citation type="submission" date="2023-05" db="EMBL/GenBank/DDBJ databases">
        <authorList>
            <consortium name="ELIXIR-Norway"/>
        </authorList>
    </citation>
    <scope>NUCLEOTIDE SEQUENCE</scope>
</reference>
<evidence type="ECO:0000313" key="1">
    <source>
        <dbReference type="EMBL" id="CAN0531562.1"/>
    </source>
</evidence>
<proteinExistence type="predicted"/>
<protein>
    <submittedName>
        <fullName evidence="1">Uncharacterized protein</fullName>
    </submittedName>
</protein>
<name>A0AC59ZZF2_RANTA</name>
<reference evidence="1" key="2">
    <citation type="submission" date="2025-03" db="EMBL/GenBank/DDBJ databases">
        <authorList>
            <consortium name="ELIXIR-Norway"/>
            <consortium name="Elixir Norway"/>
        </authorList>
    </citation>
    <scope>NUCLEOTIDE SEQUENCE</scope>
</reference>
<organism evidence="1 2">
    <name type="scientific">Rangifer tarandus platyrhynchus</name>
    <name type="common">Svalbard reindeer</name>
    <dbReference type="NCBI Taxonomy" id="3082113"/>
    <lineage>
        <taxon>Eukaryota</taxon>
        <taxon>Metazoa</taxon>
        <taxon>Chordata</taxon>
        <taxon>Craniata</taxon>
        <taxon>Vertebrata</taxon>
        <taxon>Euteleostomi</taxon>
        <taxon>Mammalia</taxon>
        <taxon>Eutheria</taxon>
        <taxon>Laurasiatheria</taxon>
        <taxon>Artiodactyla</taxon>
        <taxon>Ruminantia</taxon>
        <taxon>Pecora</taxon>
        <taxon>Cervidae</taxon>
        <taxon>Odocoileinae</taxon>
        <taxon>Rangifer</taxon>
    </lineage>
</organism>
<dbReference type="EMBL" id="OX596089">
    <property type="protein sequence ID" value="CAN0531562.1"/>
    <property type="molecule type" value="Genomic_DNA"/>
</dbReference>
<dbReference type="Proteomes" id="UP001162501">
    <property type="component" value="Chromosome 5"/>
</dbReference>
<accession>A0AC59ZZF2</accession>
<evidence type="ECO:0000313" key="2">
    <source>
        <dbReference type="Proteomes" id="UP001162501"/>
    </source>
</evidence>
<sequence length="134" mass="14625">MKLKRLQKQQMAGCTWPCLCWGVCGPALPPPSRHPFPPGAQEMEGGVAGEATGIHLIWGCFCLASSARDNFVIVTSSDSLKALLEGQILRAASGIWRGGAHNLLWSQRRALRRALESGYRVAVLLIFWGPNTVR</sequence>